<keyword evidence="3" id="KW-0732">Signal</keyword>
<evidence type="ECO:0000313" key="4">
    <source>
        <dbReference type="EMBL" id="WFP06023.1"/>
    </source>
</evidence>
<proteinExistence type="inferred from homology"/>
<sequence>MSAIRLFFALWPSPPLAASLAEWAQAARPHCGGRVMRTETLHLTLAFLGPVEAQLADALAAATPERSVPPGELALDGYGVFKRQRILWAGPREAGPREAGPREAEPHNAPAPLQAIHDGLWQWLAGHGLAAPPQPFRPHVTLLRNIERDDPPPPPPDPLIWRYDRLVLVASESQTGGSRYRIVAQSRPLSP</sequence>
<comment type="function">
    <text evidence="2">Hydrolyzes RNA 2',3'-cyclic phosphodiester to an RNA 2'-phosphomonoester.</text>
</comment>
<feature type="short sequence motif" description="HXTX 2" evidence="2">
    <location>
        <begin position="139"/>
        <end position="142"/>
    </location>
</feature>
<reference evidence="4 5" key="1">
    <citation type="submission" date="2023-03" db="EMBL/GenBank/DDBJ databases">
        <title>Achromobacter spanius LIG8.</title>
        <authorList>
            <person name="Shrestha S."/>
        </authorList>
    </citation>
    <scope>NUCLEOTIDE SEQUENCE [LARGE SCALE GENOMIC DNA]</scope>
    <source>
        <strain evidence="4 5">LIG8</strain>
    </source>
</reference>
<feature type="active site" description="Proton acceptor" evidence="2">
    <location>
        <position position="139"/>
    </location>
</feature>
<dbReference type="InterPro" id="IPR009097">
    <property type="entry name" value="Cyclic_Pdiesterase"/>
</dbReference>
<dbReference type="RefSeq" id="WP_268080872.1">
    <property type="nucleotide sequence ID" value="NZ_CP106885.1"/>
</dbReference>
<dbReference type="Proteomes" id="UP001214170">
    <property type="component" value="Chromosome"/>
</dbReference>
<feature type="active site" description="Proton donor" evidence="2">
    <location>
        <position position="42"/>
    </location>
</feature>
<dbReference type="EC" id="3.1.4.58" evidence="2"/>
<dbReference type="Gene3D" id="3.90.1140.10">
    <property type="entry name" value="Cyclic phosphodiesterase"/>
    <property type="match status" value="1"/>
</dbReference>
<dbReference type="NCBIfam" id="TIGR02258">
    <property type="entry name" value="2_5_ligase"/>
    <property type="match status" value="1"/>
</dbReference>
<feature type="chain" id="PRO_5047077165" description="RNA 2',3'-cyclic phosphodiesterase" evidence="3">
    <location>
        <begin position="18"/>
        <end position="191"/>
    </location>
</feature>
<feature type="signal peptide" evidence="3">
    <location>
        <begin position="1"/>
        <end position="17"/>
    </location>
</feature>
<dbReference type="PANTHER" id="PTHR35561:SF1">
    <property type="entry name" value="RNA 2',3'-CYCLIC PHOSPHODIESTERASE"/>
    <property type="match status" value="1"/>
</dbReference>
<dbReference type="InterPro" id="IPR004175">
    <property type="entry name" value="RNA_CPDase"/>
</dbReference>
<protein>
    <recommendedName>
        <fullName evidence="2">RNA 2',3'-cyclic phosphodiesterase</fullName>
        <shortName evidence="2">RNA 2',3'-CPDase</shortName>
        <ecNumber evidence="2">3.1.4.58</ecNumber>
    </recommendedName>
</protein>
<keyword evidence="1 2" id="KW-0378">Hydrolase</keyword>
<comment type="similarity">
    <text evidence="2">Belongs to the 2H phosphoesterase superfamily. ThpR family.</text>
</comment>
<keyword evidence="5" id="KW-1185">Reference proteome</keyword>
<evidence type="ECO:0000313" key="5">
    <source>
        <dbReference type="Proteomes" id="UP001214170"/>
    </source>
</evidence>
<accession>A0ABY8GN35</accession>
<dbReference type="Pfam" id="PF13563">
    <property type="entry name" value="2_5_RNA_ligase2"/>
    <property type="match status" value="1"/>
</dbReference>
<comment type="catalytic activity">
    <reaction evidence="2">
        <text>a 3'-end 2',3'-cyclophospho-ribonucleotide-RNA + H2O = a 3'-end 2'-phospho-ribonucleotide-RNA + H(+)</text>
        <dbReference type="Rhea" id="RHEA:11828"/>
        <dbReference type="Rhea" id="RHEA-COMP:10464"/>
        <dbReference type="Rhea" id="RHEA-COMP:17353"/>
        <dbReference type="ChEBI" id="CHEBI:15377"/>
        <dbReference type="ChEBI" id="CHEBI:15378"/>
        <dbReference type="ChEBI" id="CHEBI:83064"/>
        <dbReference type="ChEBI" id="CHEBI:173113"/>
        <dbReference type="EC" id="3.1.4.58"/>
    </reaction>
</comment>
<dbReference type="HAMAP" id="MF_01940">
    <property type="entry name" value="RNA_CPDase"/>
    <property type="match status" value="1"/>
</dbReference>
<evidence type="ECO:0000256" key="2">
    <source>
        <dbReference type="HAMAP-Rule" id="MF_01940"/>
    </source>
</evidence>
<feature type="short sequence motif" description="HXTX 1" evidence="2">
    <location>
        <begin position="42"/>
        <end position="45"/>
    </location>
</feature>
<name>A0ABY8GN35_9BURK</name>
<evidence type="ECO:0000256" key="1">
    <source>
        <dbReference type="ARBA" id="ARBA00022801"/>
    </source>
</evidence>
<dbReference type="PANTHER" id="PTHR35561">
    <property type="entry name" value="RNA 2',3'-CYCLIC PHOSPHODIESTERASE"/>
    <property type="match status" value="1"/>
</dbReference>
<organism evidence="4 5">
    <name type="scientific">Achromobacter spanius</name>
    <dbReference type="NCBI Taxonomy" id="217203"/>
    <lineage>
        <taxon>Bacteria</taxon>
        <taxon>Pseudomonadati</taxon>
        <taxon>Pseudomonadota</taxon>
        <taxon>Betaproteobacteria</taxon>
        <taxon>Burkholderiales</taxon>
        <taxon>Alcaligenaceae</taxon>
        <taxon>Achromobacter</taxon>
    </lineage>
</organism>
<evidence type="ECO:0000256" key="3">
    <source>
        <dbReference type="SAM" id="SignalP"/>
    </source>
</evidence>
<dbReference type="EMBL" id="CP121261">
    <property type="protein sequence ID" value="WFP06023.1"/>
    <property type="molecule type" value="Genomic_DNA"/>
</dbReference>
<dbReference type="SUPFAM" id="SSF55144">
    <property type="entry name" value="LigT-like"/>
    <property type="match status" value="1"/>
</dbReference>
<gene>
    <name evidence="4" type="primary">thpR</name>
    <name evidence="4" type="ORF">P8T11_16975</name>
</gene>